<name>A0ABP7CT99_9MICC</name>
<dbReference type="EMBL" id="BAABCJ010000001">
    <property type="protein sequence ID" value="GAA3693506.1"/>
    <property type="molecule type" value="Genomic_DNA"/>
</dbReference>
<evidence type="ECO:0000256" key="1">
    <source>
        <dbReference type="ARBA" id="ARBA00022676"/>
    </source>
</evidence>
<dbReference type="PANTHER" id="PTHR12526">
    <property type="entry name" value="GLYCOSYLTRANSFERASE"/>
    <property type="match status" value="1"/>
</dbReference>
<dbReference type="RefSeq" id="WP_344878849.1">
    <property type="nucleotide sequence ID" value="NZ_BAABCJ010000001.1"/>
</dbReference>
<keyword evidence="1" id="KW-0328">Glycosyltransferase</keyword>
<gene>
    <name evidence="4" type="ORF">GCM10022377_02640</name>
</gene>
<dbReference type="SUPFAM" id="SSF53756">
    <property type="entry name" value="UDP-Glycosyltransferase/glycogen phosphorylase"/>
    <property type="match status" value="1"/>
</dbReference>
<dbReference type="CDD" id="cd03801">
    <property type="entry name" value="GT4_PimA-like"/>
    <property type="match status" value="1"/>
</dbReference>
<keyword evidence="5" id="KW-1185">Reference proteome</keyword>
<reference evidence="5" key="1">
    <citation type="journal article" date="2019" name="Int. J. Syst. Evol. Microbiol.">
        <title>The Global Catalogue of Microorganisms (GCM) 10K type strain sequencing project: providing services to taxonomists for standard genome sequencing and annotation.</title>
        <authorList>
            <consortium name="The Broad Institute Genomics Platform"/>
            <consortium name="The Broad Institute Genome Sequencing Center for Infectious Disease"/>
            <person name="Wu L."/>
            <person name="Ma J."/>
        </authorList>
    </citation>
    <scope>NUCLEOTIDE SEQUENCE [LARGE SCALE GENOMIC DNA]</scope>
    <source>
        <strain evidence="5">JCM 16961</strain>
    </source>
</reference>
<organism evidence="4 5">
    <name type="scientific">Zhihengliuella alba</name>
    <dbReference type="NCBI Taxonomy" id="547018"/>
    <lineage>
        <taxon>Bacteria</taxon>
        <taxon>Bacillati</taxon>
        <taxon>Actinomycetota</taxon>
        <taxon>Actinomycetes</taxon>
        <taxon>Micrococcales</taxon>
        <taxon>Micrococcaceae</taxon>
        <taxon>Zhihengliuella</taxon>
    </lineage>
</organism>
<evidence type="ECO:0000313" key="5">
    <source>
        <dbReference type="Proteomes" id="UP001501536"/>
    </source>
</evidence>
<keyword evidence="2" id="KW-0808">Transferase</keyword>
<sequence>MRFPARARRGLDRALRSARAGAAEGALGSALGRIRSRTAASAPRPGGVAEPQTRADTAAPDWNRQLPSTLTTAEAVTALALDNAHLRARVGAEPWEGPAVADPTDEQRALAAEYLAGQQPARVGAPSPARPDAPGTRHLVIVHNYPRPGAEYGNGFVHRRVRLYQQAGVAVDVVVTGTKVPQEIYEYDGVRVLSGSGPVLRGLLAAVEAGAGLRGTYTSASTHFLNEYLWASVGEYRSALDWYVYIHGFEARHWVRTLCNVGLDDPRLPAHVAATERRQRFWRHVLDAADGPAGYVFVSDWWRRACQEDMHVDFPAERTSVINNVIDDAVFHPGAGAAARTAEDRFRLVWVRSASRPNYAADLAARALAELRSSRHWERLQITVIGEGPHLREFSERLDGEPNVRIEQRFASQREVGELYRSHGIALVPSRLDTQGVSRDEAMACACVPVTNAVAAIPEFVDGTESVLAPPEDVQAMAEGILALLDDPAEYLTRAQRALRNVRGRSLPEQTVGRELALMGLRPEA</sequence>
<dbReference type="Proteomes" id="UP001501536">
    <property type="component" value="Unassembled WGS sequence"/>
</dbReference>
<evidence type="ECO:0000256" key="3">
    <source>
        <dbReference type="SAM" id="MobiDB-lite"/>
    </source>
</evidence>
<evidence type="ECO:0000256" key="2">
    <source>
        <dbReference type="ARBA" id="ARBA00022679"/>
    </source>
</evidence>
<proteinExistence type="predicted"/>
<dbReference type="Gene3D" id="3.40.50.2000">
    <property type="entry name" value="Glycogen Phosphorylase B"/>
    <property type="match status" value="1"/>
</dbReference>
<feature type="region of interest" description="Disordered" evidence="3">
    <location>
        <begin position="34"/>
        <end position="66"/>
    </location>
</feature>
<dbReference type="Pfam" id="PF13692">
    <property type="entry name" value="Glyco_trans_1_4"/>
    <property type="match status" value="1"/>
</dbReference>
<comment type="caution">
    <text evidence="4">The sequence shown here is derived from an EMBL/GenBank/DDBJ whole genome shotgun (WGS) entry which is preliminary data.</text>
</comment>
<evidence type="ECO:0008006" key="6">
    <source>
        <dbReference type="Google" id="ProtNLM"/>
    </source>
</evidence>
<protein>
    <recommendedName>
        <fullName evidence="6">Glycosyltransferase</fullName>
    </recommendedName>
</protein>
<evidence type="ECO:0000313" key="4">
    <source>
        <dbReference type="EMBL" id="GAA3693506.1"/>
    </source>
</evidence>
<dbReference type="PANTHER" id="PTHR12526:SF510">
    <property type="entry name" value="D-INOSITOL 3-PHOSPHATE GLYCOSYLTRANSFERASE"/>
    <property type="match status" value="1"/>
</dbReference>
<accession>A0ABP7CT99</accession>